<reference evidence="1" key="1">
    <citation type="submission" date="2020-09" db="EMBL/GenBank/DDBJ databases">
        <title>Genome-Enabled Discovery of Anthraquinone Biosynthesis in Senna tora.</title>
        <authorList>
            <person name="Kang S.-H."/>
            <person name="Pandey R.P."/>
            <person name="Lee C.-M."/>
            <person name="Sim J.-S."/>
            <person name="Jeong J.-T."/>
            <person name="Choi B.-S."/>
            <person name="Jung M."/>
            <person name="Ginzburg D."/>
            <person name="Zhao K."/>
            <person name="Won S.Y."/>
            <person name="Oh T.-J."/>
            <person name="Yu Y."/>
            <person name="Kim N.-H."/>
            <person name="Lee O.R."/>
            <person name="Lee T.-H."/>
            <person name="Bashyal P."/>
            <person name="Kim T.-S."/>
            <person name="Lee W.-H."/>
            <person name="Kawkins C."/>
            <person name="Kim C.-K."/>
            <person name="Kim J.S."/>
            <person name="Ahn B.O."/>
            <person name="Rhee S.Y."/>
            <person name="Sohng J.K."/>
        </authorList>
    </citation>
    <scope>NUCLEOTIDE SEQUENCE</scope>
    <source>
        <tissue evidence="1">Leaf</tissue>
    </source>
</reference>
<evidence type="ECO:0000313" key="2">
    <source>
        <dbReference type="Proteomes" id="UP000634136"/>
    </source>
</evidence>
<comment type="caution">
    <text evidence="1">The sequence shown here is derived from an EMBL/GenBank/DDBJ whole genome shotgun (WGS) entry which is preliminary data.</text>
</comment>
<sequence length="41" mass="4652">MTLCDNDSRGRHGAQRWHSMILSVTTSRYRQLSNESGDVGE</sequence>
<dbReference type="EMBL" id="JAAIUW010000003">
    <property type="protein sequence ID" value="KAF7839062.1"/>
    <property type="molecule type" value="Genomic_DNA"/>
</dbReference>
<protein>
    <submittedName>
        <fullName evidence="1">Uncharacterized protein</fullName>
    </submittedName>
</protein>
<evidence type="ECO:0000313" key="1">
    <source>
        <dbReference type="EMBL" id="KAF7839062.1"/>
    </source>
</evidence>
<proteinExistence type="predicted"/>
<organism evidence="1 2">
    <name type="scientific">Senna tora</name>
    <dbReference type="NCBI Taxonomy" id="362788"/>
    <lineage>
        <taxon>Eukaryota</taxon>
        <taxon>Viridiplantae</taxon>
        <taxon>Streptophyta</taxon>
        <taxon>Embryophyta</taxon>
        <taxon>Tracheophyta</taxon>
        <taxon>Spermatophyta</taxon>
        <taxon>Magnoliopsida</taxon>
        <taxon>eudicotyledons</taxon>
        <taxon>Gunneridae</taxon>
        <taxon>Pentapetalae</taxon>
        <taxon>rosids</taxon>
        <taxon>fabids</taxon>
        <taxon>Fabales</taxon>
        <taxon>Fabaceae</taxon>
        <taxon>Caesalpinioideae</taxon>
        <taxon>Cassia clade</taxon>
        <taxon>Senna</taxon>
    </lineage>
</organism>
<keyword evidence="2" id="KW-1185">Reference proteome</keyword>
<name>A0A834X6H6_9FABA</name>
<accession>A0A834X6H6</accession>
<dbReference type="AlphaFoldDB" id="A0A834X6H6"/>
<gene>
    <name evidence="1" type="ORF">G2W53_007544</name>
</gene>
<dbReference type="Proteomes" id="UP000634136">
    <property type="component" value="Unassembled WGS sequence"/>
</dbReference>